<reference evidence="15" key="1">
    <citation type="submission" date="2021-05" db="UniProtKB">
        <authorList>
            <consortium name="EnsemblPlants"/>
        </authorList>
    </citation>
    <scope>IDENTIFICATION</scope>
    <source>
        <strain evidence="15">subsp. malaccensis</strain>
    </source>
</reference>
<keyword evidence="6 12" id="KW-0479">Metal-binding</keyword>
<dbReference type="GeneID" id="103983726"/>
<dbReference type="Pfam" id="PF11722">
    <property type="entry name" value="zf-TRM13_CCCH"/>
    <property type="match status" value="1"/>
</dbReference>
<evidence type="ECO:0000313" key="16">
    <source>
        <dbReference type="Proteomes" id="UP000012960"/>
    </source>
</evidence>
<dbReference type="PANTHER" id="PTHR12998:SF0">
    <property type="entry name" value="TRNA:M(4)X MODIFICATION ENZYME TRM13 HOMOLOG"/>
    <property type="match status" value="1"/>
</dbReference>
<dbReference type="PROSITE" id="PS51800">
    <property type="entry name" value="ZF_CHHC_U11_48K"/>
    <property type="match status" value="1"/>
</dbReference>
<evidence type="ECO:0000313" key="15">
    <source>
        <dbReference type="EnsemblPlants" id="Ma05_p00070.2"/>
    </source>
</evidence>
<dbReference type="Pfam" id="PF05253">
    <property type="entry name" value="zf-U11-48K"/>
    <property type="match status" value="1"/>
</dbReference>
<keyword evidence="4 12" id="KW-0949">S-adenosyl-L-methionine</keyword>
<comment type="catalytic activity">
    <reaction evidence="9 12">
        <text>cytidine(4) in tRNA(Pro) + S-adenosyl-L-methionine = 2'-O-methylcytidine(4) in tRNA(Pro) + S-adenosyl-L-homocysteine + H(+)</text>
        <dbReference type="Rhea" id="RHEA:32767"/>
        <dbReference type="Rhea" id="RHEA-COMP:10397"/>
        <dbReference type="Rhea" id="RHEA-COMP:10398"/>
        <dbReference type="ChEBI" id="CHEBI:15378"/>
        <dbReference type="ChEBI" id="CHEBI:57856"/>
        <dbReference type="ChEBI" id="CHEBI:59789"/>
        <dbReference type="ChEBI" id="CHEBI:74495"/>
        <dbReference type="ChEBI" id="CHEBI:82748"/>
        <dbReference type="EC" id="2.1.1.225"/>
    </reaction>
</comment>
<keyword evidence="7 12" id="KW-0863">Zinc-finger</keyword>
<evidence type="ECO:0000256" key="3">
    <source>
        <dbReference type="ARBA" id="ARBA00022679"/>
    </source>
</evidence>
<keyword evidence="16" id="KW-1185">Reference proteome</keyword>
<evidence type="ECO:0000256" key="10">
    <source>
        <dbReference type="ARBA" id="ARBA00048635"/>
    </source>
</evidence>
<sequence>MRHLLTHAPPPDPPPTSTSAGGGGPVEEEEVTTKKRCQYWLPNKRRLCANTPLPFSRFCGNHETTAEARRIPCPIDPSHSVSGENLKSHVKRCPFKKQAQVLESQPYYSKGINSGSSGDGKADAVGSAAKRNAIFRMSVQDFHGLLGKIKLIHSSISMVLPHSYLVPDACSKWLNQRLDRKLPYQEKHAMQQASIIGNIEAFGMLQKPKDLTNPFCQECDGSDDVDGDENRVSAVVEFGAGRGYLTHMLTDCYGIKKAFLVERKSYKLKADRSLRQNQSISLERLRIDIADLNLDEVHFLKGLGHLAIGKHLCGPATDTKFLRSLGITVEEFHAMTWFTSWAVDADHSSELSDVSPQETNLSTICSEDKQSNLEDSDVEQIIRGMPVLDRAHLGFICKEIIDIGRLLSLRDQGMDAQLVKYVPSNISPENHLLLAKSRFEFPTVIMESSLAALNLKSS</sequence>
<protein>
    <recommendedName>
        <fullName evidence="12">tRNA:m(4)X modification enzyme TRM13</fullName>
        <ecNumber evidence="12">2.1.1.225</ecNumber>
    </recommendedName>
</protein>
<evidence type="ECO:0000256" key="5">
    <source>
        <dbReference type="ARBA" id="ARBA00022694"/>
    </source>
</evidence>
<comment type="similarity">
    <text evidence="1 12">Belongs to the methyltransferase TRM13 family.</text>
</comment>
<keyword evidence="5 12" id="KW-0819">tRNA processing</keyword>
<evidence type="ECO:0000256" key="2">
    <source>
        <dbReference type="ARBA" id="ARBA00022603"/>
    </source>
</evidence>
<feature type="region of interest" description="Disordered" evidence="13">
    <location>
        <begin position="1"/>
        <end position="31"/>
    </location>
</feature>
<organism evidence="15 16">
    <name type="scientific">Musa acuminata subsp. malaccensis</name>
    <name type="common">Wild banana</name>
    <name type="synonym">Musa malaccensis</name>
    <dbReference type="NCBI Taxonomy" id="214687"/>
    <lineage>
        <taxon>Eukaryota</taxon>
        <taxon>Viridiplantae</taxon>
        <taxon>Streptophyta</taxon>
        <taxon>Embryophyta</taxon>
        <taxon>Tracheophyta</taxon>
        <taxon>Spermatophyta</taxon>
        <taxon>Magnoliopsida</taxon>
        <taxon>Liliopsida</taxon>
        <taxon>Zingiberales</taxon>
        <taxon>Musaceae</taxon>
        <taxon>Musa</taxon>
    </lineage>
</organism>
<dbReference type="EnsemblPlants" id="Ma05_t00070.2">
    <property type="protein sequence ID" value="Ma05_p00070.2"/>
    <property type="gene ID" value="Ma05_g00070"/>
</dbReference>
<evidence type="ECO:0000256" key="8">
    <source>
        <dbReference type="ARBA" id="ARBA00022833"/>
    </source>
</evidence>
<evidence type="ECO:0000256" key="6">
    <source>
        <dbReference type="ARBA" id="ARBA00022723"/>
    </source>
</evidence>
<evidence type="ECO:0000256" key="13">
    <source>
        <dbReference type="SAM" id="MobiDB-lite"/>
    </source>
</evidence>
<dbReference type="InterPro" id="IPR039044">
    <property type="entry name" value="Trm13"/>
</dbReference>
<evidence type="ECO:0000256" key="7">
    <source>
        <dbReference type="ARBA" id="ARBA00022771"/>
    </source>
</evidence>
<dbReference type="Proteomes" id="UP000012960">
    <property type="component" value="Unplaced"/>
</dbReference>
<dbReference type="PANTHER" id="PTHR12998">
    <property type="entry name" value="TRNA:M(4)X MODIFICATION ENZYME TRM13 HOMOLOG"/>
    <property type="match status" value="1"/>
</dbReference>
<evidence type="ECO:0000256" key="12">
    <source>
        <dbReference type="RuleBase" id="RU367103"/>
    </source>
</evidence>
<dbReference type="Pfam" id="PF05206">
    <property type="entry name" value="TRM13"/>
    <property type="match status" value="2"/>
</dbReference>
<evidence type="ECO:0000256" key="11">
    <source>
        <dbReference type="ARBA" id="ARBA00049393"/>
    </source>
</evidence>
<accession>A0A804IZ75</accession>
<feature type="domain" description="CHHC U11-48K-type" evidence="14">
    <location>
        <begin position="70"/>
        <end position="97"/>
    </location>
</feature>
<comment type="catalytic activity">
    <reaction evidence="11 12">
        <text>adenosine(4) in tRNA(His) + S-adenosyl-L-methionine = 2'-O-methyladenosine(4) in tRNA(His) + S-adenosyl-L-homocysteine + H(+)</text>
        <dbReference type="Rhea" id="RHEA:43196"/>
        <dbReference type="Rhea" id="RHEA-COMP:10401"/>
        <dbReference type="Rhea" id="RHEA-COMP:10402"/>
        <dbReference type="ChEBI" id="CHEBI:15378"/>
        <dbReference type="ChEBI" id="CHEBI:57856"/>
        <dbReference type="ChEBI" id="CHEBI:59789"/>
        <dbReference type="ChEBI" id="CHEBI:74411"/>
        <dbReference type="ChEBI" id="CHEBI:74477"/>
        <dbReference type="EC" id="2.1.1.225"/>
    </reaction>
</comment>
<evidence type="ECO:0000256" key="1">
    <source>
        <dbReference type="ARBA" id="ARBA00005265"/>
    </source>
</evidence>
<dbReference type="InterPro" id="IPR021721">
    <property type="entry name" value="Znf_CCCH-type_TRM13"/>
</dbReference>
<keyword evidence="8 12" id="KW-0862">Zinc</keyword>
<name>A0A804IZ75_MUSAM</name>
<keyword evidence="3 12" id="KW-0808">Transferase</keyword>
<dbReference type="GO" id="GO:0030488">
    <property type="term" value="P:tRNA methylation"/>
    <property type="evidence" value="ECO:0007669"/>
    <property type="project" value="InterPro"/>
</dbReference>
<keyword evidence="2 12" id="KW-0489">Methyltransferase</keyword>
<comment type="catalytic activity">
    <reaction evidence="10 12">
        <text>cytidine(4) in tRNA(Gly)(GCC) + S-adenosyl-L-methionine = 2'-O-methylcytidine(4) in tRNA(Gly)(GCC) + S-adenosyl-L-homocysteine + H(+)</text>
        <dbReference type="Rhea" id="RHEA:43192"/>
        <dbReference type="Rhea" id="RHEA-COMP:10399"/>
        <dbReference type="Rhea" id="RHEA-COMP:10400"/>
        <dbReference type="ChEBI" id="CHEBI:15378"/>
        <dbReference type="ChEBI" id="CHEBI:57856"/>
        <dbReference type="ChEBI" id="CHEBI:59789"/>
        <dbReference type="ChEBI" id="CHEBI:74495"/>
        <dbReference type="ChEBI" id="CHEBI:82748"/>
        <dbReference type="EC" id="2.1.1.225"/>
    </reaction>
</comment>
<dbReference type="InterPro" id="IPR022776">
    <property type="entry name" value="TRM13/UPF0224_CHHC_Znf_dom"/>
</dbReference>
<dbReference type="EC" id="2.1.1.225" evidence="12"/>
<comment type="function">
    <text evidence="12">tRNA methylase which 2'-O-methylates cytidine(4) in tRNA(Pro) and tRNA(Gly)(GCC), and adenosine(4) in tRNA(His).</text>
</comment>
<dbReference type="InterPro" id="IPR007871">
    <property type="entry name" value="Methyltransferase_TRM13"/>
</dbReference>
<evidence type="ECO:0000259" key="14">
    <source>
        <dbReference type="PROSITE" id="PS51800"/>
    </source>
</evidence>
<dbReference type="OrthoDB" id="258806at2759"/>
<dbReference type="GO" id="GO:0106050">
    <property type="term" value="F:tRNA 2'-O-methyltransferase activity"/>
    <property type="evidence" value="ECO:0007669"/>
    <property type="project" value="UniProtKB-UniRule"/>
</dbReference>
<dbReference type="AlphaFoldDB" id="A0A804IZ75"/>
<proteinExistence type="inferred from homology"/>
<evidence type="ECO:0000256" key="4">
    <source>
        <dbReference type="ARBA" id="ARBA00022691"/>
    </source>
</evidence>
<evidence type="ECO:0000256" key="9">
    <source>
        <dbReference type="ARBA" id="ARBA00048165"/>
    </source>
</evidence>
<dbReference type="GO" id="GO:0008270">
    <property type="term" value="F:zinc ion binding"/>
    <property type="evidence" value="ECO:0007669"/>
    <property type="project" value="UniProtKB-KW"/>
</dbReference>
<dbReference type="Gramene" id="Ma05_t00070.2">
    <property type="protein sequence ID" value="Ma05_p00070.2"/>
    <property type="gene ID" value="Ma05_g00070"/>
</dbReference>